<feature type="non-terminal residue" evidence="1">
    <location>
        <position position="1"/>
    </location>
</feature>
<evidence type="ECO:0000313" key="1">
    <source>
        <dbReference type="EMBL" id="KAB0391271.1"/>
    </source>
</evidence>
<organism evidence="1 2">
    <name type="scientific">Balaenoptera physalus</name>
    <name type="common">Fin whale</name>
    <name type="synonym">Balaena physalus</name>
    <dbReference type="NCBI Taxonomy" id="9770"/>
    <lineage>
        <taxon>Eukaryota</taxon>
        <taxon>Metazoa</taxon>
        <taxon>Chordata</taxon>
        <taxon>Craniata</taxon>
        <taxon>Vertebrata</taxon>
        <taxon>Euteleostomi</taxon>
        <taxon>Mammalia</taxon>
        <taxon>Eutheria</taxon>
        <taxon>Laurasiatheria</taxon>
        <taxon>Artiodactyla</taxon>
        <taxon>Whippomorpha</taxon>
        <taxon>Cetacea</taxon>
        <taxon>Mysticeti</taxon>
        <taxon>Balaenopteridae</taxon>
        <taxon>Balaenoptera</taxon>
    </lineage>
</organism>
<keyword evidence="2" id="KW-1185">Reference proteome</keyword>
<protein>
    <submittedName>
        <fullName evidence="1">Uncharacterized protein</fullName>
    </submittedName>
</protein>
<accession>A0A643BTF5</accession>
<name>A0A643BTF5_BALPH</name>
<comment type="caution">
    <text evidence="1">The sequence shown here is derived from an EMBL/GenBank/DDBJ whole genome shotgun (WGS) entry which is preliminary data.</text>
</comment>
<dbReference type="AlphaFoldDB" id="A0A643BTF5"/>
<proteinExistence type="predicted"/>
<sequence length="130" mass="15994">FWDKIAKHTKIQDDNLFYQKRYYLLDYICLYRWGYDTLHSLCLPNDEFTVELYCKHIMGQNMADECFTSVKKMNIFTRMNSPYNKEQKTHAAIHRPMFHFMRRNQRKKFKRRGRIIPNYLTQNKVQVAQQ</sequence>
<gene>
    <name evidence="1" type="ORF">E2I00_016197</name>
</gene>
<dbReference type="EMBL" id="SGJD01004667">
    <property type="protein sequence ID" value="KAB0391271.1"/>
    <property type="molecule type" value="Genomic_DNA"/>
</dbReference>
<dbReference type="Proteomes" id="UP000437017">
    <property type="component" value="Unassembled WGS sequence"/>
</dbReference>
<reference evidence="1 2" key="1">
    <citation type="journal article" date="2019" name="PLoS ONE">
        <title>Genomic analyses reveal an absence of contemporary introgressive admixture between fin whales and blue whales, despite known hybrids.</title>
        <authorList>
            <person name="Westbury M.V."/>
            <person name="Petersen B."/>
            <person name="Lorenzen E.D."/>
        </authorList>
    </citation>
    <scope>NUCLEOTIDE SEQUENCE [LARGE SCALE GENOMIC DNA]</scope>
    <source>
        <strain evidence="1">FinWhale-01</strain>
    </source>
</reference>
<evidence type="ECO:0000313" key="2">
    <source>
        <dbReference type="Proteomes" id="UP000437017"/>
    </source>
</evidence>